<dbReference type="GO" id="GO:0005634">
    <property type="term" value="C:nucleus"/>
    <property type="evidence" value="ECO:0007669"/>
    <property type="project" value="UniProtKB-SubCell"/>
</dbReference>
<dbReference type="Gene3D" id="6.10.160.20">
    <property type="match status" value="1"/>
</dbReference>
<keyword evidence="4" id="KW-0805">Transcription regulation</keyword>
<dbReference type="Proteomes" id="UP000271241">
    <property type="component" value="Unassembled WGS sequence"/>
</dbReference>
<proteinExistence type="inferred from homology"/>
<dbReference type="OrthoDB" id="510958at2759"/>
<dbReference type="InterPro" id="IPR038291">
    <property type="entry name" value="SAP30_C_sf"/>
</dbReference>
<accession>A0A4P9XRT8</accession>
<dbReference type="InterPro" id="IPR025718">
    <property type="entry name" value="SAP30_Sin3-bd"/>
</dbReference>
<name>A0A4P9XRT8_9FUNG</name>
<dbReference type="AlphaFoldDB" id="A0A4P9XRT8"/>
<evidence type="ECO:0000313" key="9">
    <source>
        <dbReference type="Proteomes" id="UP000271241"/>
    </source>
</evidence>
<evidence type="ECO:0000259" key="7">
    <source>
        <dbReference type="Pfam" id="PF13867"/>
    </source>
</evidence>
<dbReference type="InterPro" id="IPR024145">
    <property type="entry name" value="His_deAcase_SAP30/SAP30L"/>
</dbReference>
<feature type="domain" description="Histone deacetylase complex subunit SAP30 Sin3 binding" evidence="7">
    <location>
        <begin position="48"/>
        <end position="102"/>
    </location>
</feature>
<keyword evidence="3" id="KW-0678">Repressor</keyword>
<dbReference type="PANTHER" id="PTHR13286">
    <property type="entry name" value="SAP30"/>
    <property type="match status" value="1"/>
</dbReference>
<gene>
    <name evidence="8" type="ORF">THASP1DRAFT_29393</name>
</gene>
<organism evidence="8 9">
    <name type="scientific">Thamnocephalis sphaerospora</name>
    <dbReference type="NCBI Taxonomy" id="78915"/>
    <lineage>
        <taxon>Eukaryota</taxon>
        <taxon>Fungi</taxon>
        <taxon>Fungi incertae sedis</taxon>
        <taxon>Zoopagomycota</taxon>
        <taxon>Zoopagomycotina</taxon>
        <taxon>Zoopagomycetes</taxon>
        <taxon>Zoopagales</taxon>
        <taxon>Sigmoideomycetaceae</taxon>
        <taxon>Thamnocephalis</taxon>
    </lineage>
</organism>
<dbReference type="Pfam" id="PF13867">
    <property type="entry name" value="SAP30_Sin3_bdg"/>
    <property type="match status" value="1"/>
</dbReference>
<protein>
    <recommendedName>
        <fullName evidence="7">Histone deacetylase complex subunit SAP30 Sin3 binding domain-containing protein</fullName>
    </recommendedName>
</protein>
<evidence type="ECO:0000256" key="2">
    <source>
        <dbReference type="ARBA" id="ARBA00006283"/>
    </source>
</evidence>
<evidence type="ECO:0000256" key="6">
    <source>
        <dbReference type="ARBA" id="ARBA00023242"/>
    </source>
</evidence>
<keyword evidence="9" id="KW-1185">Reference proteome</keyword>
<sequence>MSGQLAGMSMDSMLGGLAAAAEGASAGVQAGRHDPKSYLNARLDFSSLPAPTLRRYQRVHKLHYGKVRGGHREDLASAVSKHFGNQVVNEVDSIAWFIYAARSRDNVLKLTQKPPM</sequence>
<evidence type="ECO:0000256" key="4">
    <source>
        <dbReference type="ARBA" id="ARBA00023015"/>
    </source>
</evidence>
<keyword evidence="5" id="KW-0804">Transcription</keyword>
<dbReference type="EMBL" id="KZ992567">
    <property type="protein sequence ID" value="RKP08817.1"/>
    <property type="molecule type" value="Genomic_DNA"/>
</dbReference>
<evidence type="ECO:0000256" key="1">
    <source>
        <dbReference type="ARBA" id="ARBA00004123"/>
    </source>
</evidence>
<comment type="subcellular location">
    <subcellularLocation>
        <location evidence="1">Nucleus</location>
    </subcellularLocation>
</comment>
<keyword evidence="6" id="KW-0539">Nucleus</keyword>
<comment type="similarity">
    <text evidence="2">Belongs to the SAP30 family.</text>
</comment>
<reference evidence="9" key="1">
    <citation type="journal article" date="2018" name="Nat. Microbiol.">
        <title>Leveraging single-cell genomics to expand the fungal tree of life.</title>
        <authorList>
            <person name="Ahrendt S.R."/>
            <person name="Quandt C.A."/>
            <person name="Ciobanu D."/>
            <person name="Clum A."/>
            <person name="Salamov A."/>
            <person name="Andreopoulos B."/>
            <person name="Cheng J.F."/>
            <person name="Woyke T."/>
            <person name="Pelin A."/>
            <person name="Henrissat B."/>
            <person name="Reynolds N.K."/>
            <person name="Benny G.L."/>
            <person name="Smith M.E."/>
            <person name="James T.Y."/>
            <person name="Grigoriev I.V."/>
        </authorList>
    </citation>
    <scope>NUCLEOTIDE SEQUENCE [LARGE SCALE GENOMIC DNA]</scope>
    <source>
        <strain evidence="9">RSA 1356</strain>
    </source>
</reference>
<evidence type="ECO:0000256" key="5">
    <source>
        <dbReference type="ARBA" id="ARBA00023163"/>
    </source>
</evidence>
<evidence type="ECO:0000313" key="8">
    <source>
        <dbReference type="EMBL" id="RKP08817.1"/>
    </source>
</evidence>
<evidence type="ECO:0000256" key="3">
    <source>
        <dbReference type="ARBA" id="ARBA00022491"/>
    </source>
</evidence>